<dbReference type="OrthoDB" id="422206at2759"/>
<keyword evidence="7" id="KW-1185">Reference proteome</keyword>
<evidence type="ECO:0000313" key="7">
    <source>
        <dbReference type="Proteomes" id="UP000801492"/>
    </source>
</evidence>
<proteinExistence type="predicted"/>
<dbReference type="EMBL" id="VTPC01081647">
    <property type="protein sequence ID" value="KAF2887812.1"/>
    <property type="molecule type" value="Genomic_DNA"/>
</dbReference>
<reference evidence="6" key="1">
    <citation type="submission" date="2019-08" db="EMBL/GenBank/DDBJ databases">
        <title>The genome of the North American firefly Photinus pyralis.</title>
        <authorList>
            <consortium name="Photinus pyralis genome working group"/>
            <person name="Fallon T.R."/>
            <person name="Sander Lower S.E."/>
            <person name="Weng J.-K."/>
        </authorList>
    </citation>
    <scope>NUCLEOTIDE SEQUENCE</scope>
    <source>
        <strain evidence="6">TRF0915ILg1</strain>
        <tissue evidence="6">Whole body</tissue>
    </source>
</reference>
<keyword evidence="3 5" id="KW-1133">Transmembrane helix</keyword>
<feature type="non-terminal residue" evidence="6">
    <location>
        <position position="1"/>
    </location>
</feature>
<dbReference type="InterPro" id="IPR049680">
    <property type="entry name" value="FLVCR1-2_SLC49-like"/>
</dbReference>
<keyword evidence="2 5" id="KW-0812">Transmembrane</keyword>
<feature type="transmembrane region" description="Helical" evidence="5">
    <location>
        <begin position="101"/>
        <end position="120"/>
    </location>
</feature>
<feature type="transmembrane region" description="Helical" evidence="5">
    <location>
        <begin position="29"/>
        <end position="49"/>
    </location>
</feature>
<protein>
    <recommendedName>
        <fullName evidence="8">Major facilitator superfamily (MFS) profile domain-containing protein</fullName>
    </recommendedName>
</protein>
<keyword evidence="4 5" id="KW-0472">Membrane</keyword>
<gene>
    <name evidence="6" type="ORF">ILUMI_18361</name>
</gene>
<sequence length="121" mass="12691">GLRKAILLGILGTTIGAWIKVASVSPDRFWLVILGQGIVGSSEVFMLGIPPKLAAVWFGPKEISSACSIGVFGTQLGIATGFLLPPMIVNSQAKSEVEHGLYTMLIGVAVVNTVLLVILFV</sequence>
<evidence type="ECO:0000256" key="2">
    <source>
        <dbReference type="ARBA" id="ARBA00022692"/>
    </source>
</evidence>
<dbReference type="PANTHER" id="PTHR10924">
    <property type="entry name" value="MAJOR FACILITATOR SUPERFAMILY PROTEIN-RELATED"/>
    <property type="match status" value="1"/>
</dbReference>
<dbReference type="GO" id="GO:0015232">
    <property type="term" value="F:heme transmembrane transporter activity"/>
    <property type="evidence" value="ECO:0007669"/>
    <property type="project" value="TreeGrafter"/>
</dbReference>
<comment type="subcellular location">
    <subcellularLocation>
        <location evidence="1">Membrane</location>
        <topology evidence="1">Multi-pass membrane protein</topology>
    </subcellularLocation>
</comment>
<feature type="transmembrane region" description="Helical" evidence="5">
    <location>
        <begin position="6"/>
        <end position="22"/>
    </location>
</feature>
<dbReference type="SUPFAM" id="SSF103473">
    <property type="entry name" value="MFS general substrate transporter"/>
    <property type="match status" value="1"/>
</dbReference>
<evidence type="ECO:0000313" key="6">
    <source>
        <dbReference type="EMBL" id="KAF2887812.1"/>
    </source>
</evidence>
<dbReference type="InterPro" id="IPR036259">
    <property type="entry name" value="MFS_trans_sf"/>
</dbReference>
<name>A0A8K0CPB5_IGNLU</name>
<evidence type="ECO:0008006" key="8">
    <source>
        <dbReference type="Google" id="ProtNLM"/>
    </source>
</evidence>
<organism evidence="6 7">
    <name type="scientific">Ignelater luminosus</name>
    <name type="common">Cucubano</name>
    <name type="synonym">Pyrophorus luminosus</name>
    <dbReference type="NCBI Taxonomy" id="2038154"/>
    <lineage>
        <taxon>Eukaryota</taxon>
        <taxon>Metazoa</taxon>
        <taxon>Ecdysozoa</taxon>
        <taxon>Arthropoda</taxon>
        <taxon>Hexapoda</taxon>
        <taxon>Insecta</taxon>
        <taxon>Pterygota</taxon>
        <taxon>Neoptera</taxon>
        <taxon>Endopterygota</taxon>
        <taxon>Coleoptera</taxon>
        <taxon>Polyphaga</taxon>
        <taxon>Elateriformia</taxon>
        <taxon>Elateroidea</taxon>
        <taxon>Elateridae</taxon>
        <taxon>Agrypninae</taxon>
        <taxon>Pyrophorini</taxon>
        <taxon>Ignelater</taxon>
    </lineage>
</organism>
<evidence type="ECO:0000256" key="5">
    <source>
        <dbReference type="SAM" id="Phobius"/>
    </source>
</evidence>
<dbReference type="GO" id="GO:0097037">
    <property type="term" value="P:heme export"/>
    <property type="evidence" value="ECO:0007669"/>
    <property type="project" value="TreeGrafter"/>
</dbReference>
<dbReference type="AlphaFoldDB" id="A0A8K0CPB5"/>
<dbReference type="PANTHER" id="PTHR10924:SF4">
    <property type="entry name" value="GH15861P"/>
    <property type="match status" value="1"/>
</dbReference>
<dbReference type="Gene3D" id="1.20.1250.20">
    <property type="entry name" value="MFS general substrate transporter like domains"/>
    <property type="match status" value="1"/>
</dbReference>
<evidence type="ECO:0000256" key="4">
    <source>
        <dbReference type="ARBA" id="ARBA00023136"/>
    </source>
</evidence>
<accession>A0A8K0CPB5</accession>
<dbReference type="GO" id="GO:0016020">
    <property type="term" value="C:membrane"/>
    <property type="evidence" value="ECO:0007669"/>
    <property type="project" value="UniProtKB-SubCell"/>
</dbReference>
<dbReference type="Proteomes" id="UP000801492">
    <property type="component" value="Unassembled WGS sequence"/>
</dbReference>
<comment type="caution">
    <text evidence="6">The sequence shown here is derived from an EMBL/GenBank/DDBJ whole genome shotgun (WGS) entry which is preliminary data.</text>
</comment>
<feature type="non-terminal residue" evidence="6">
    <location>
        <position position="121"/>
    </location>
</feature>
<feature type="transmembrane region" description="Helical" evidence="5">
    <location>
        <begin position="69"/>
        <end position="89"/>
    </location>
</feature>
<dbReference type="GO" id="GO:0020037">
    <property type="term" value="F:heme binding"/>
    <property type="evidence" value="ECO:0007669"/>
    <property type="project" value="TreeGrafter"/>
</dbReference>
<evidence type="ECO:0000256" key="1">
    <source>
        <dbReference type="ARBA" id="ARBA00004141"/>
    </source>
</evidence>
<evidence type="ECO:0000256" key="3">
    <source>
        <dbReference type="ARBA" id="ARBA00022989"/>
    </source>
</evidence>